<reference evidence="2 3" key="1">
    <citation type="submission" date="2018-03" db="EMBL/GenBank/DDBJ databases">
        <title>Genomic Encyclopedia of Archaeal and Bacterial Type Strains, Phase II (KMG-II): from individual species to whole genera.</title>
        <authorList>
            <person name="Goeker M."/>
        </authorList>
    </citation>
    <scope>NUCLEOTIDE SEQUENCE [LARGE SCALE GENOMIC DNA]</scope>
    <source>
        <strain evidence="2 3">DSM 101533</strain>
    </source>
</reference>
<evidence type="ECO:0000259" key="1">
    <source>
        <dbReference type="Pfam" id="PF07693"/>
    </source>
</evidence>
<dbReference type="Pfam" id="PF07693">
    <property type="entry name" value="KAP_NTPase"/>
    <property type="match status" value="1"/>
</dbReference>
<dbReference type="EMBL" id="PVTP01000006">
    <property type="protein sequence ID" value="PRY77225.1"/>
    <property type="molecule type" value="Genomic_DNA"/>
</dbReference>
<comment type="caution">
    <text evidence="2">The sequence shown here is derived from an EMBL/GenBank/DDBJ whole genome shotgun (WGS) entry which is preliminary data.</text>
</comment>
<sequence>MILTLPEPDITLYEDGLAKHDKLNRKPMADKLSNLVERIDDPLVIALDGGWGSGKSVFLKCWVGEHLKTHPDKATTLYFDAFAHDYLEDPLIALTGALAERLEKSDQKPAALKALKNAAYRLMPMAARIGLAQRQRAVPRLQAL</sequence>
<dbReference type="Proteomes" id="UP000238007">
    <property type="component" value="Unassembled WGS sequence"/>
</dbReference>
<organism evidence="2 3">
    <name type="scientific">Yoonia maritima</name>
    <dbReference type="NCBI Taxonomy" id="1435347"/>
    <lineage>
        <taxon>Bacteria</taxon>
        <taxon>Pseudomonadati</taxon>
        <taxon>Pseudomonadota</taxon>
        <taxon>Alphaproteobacteria</taxon>
        <taxon>Rhodobacterales</taxon>
        <taxon>Paracoccaceae</taxon>
        <taxon>Yoonia</taxon>
    </lineage>
</organism>
<name>A0A2T0VYB9_9RHOB</name>
<dbReference type="InterPro" id="IPR011646">
    <property type="entry name" value="KAP_P-loop"/>
</dbReference>
<dbReference type="OrthoDB" id="88903at2"/>
<evidence type="ECO:0000313" key="3">
    <source>
        <dbReference type="Proteomes" id="UP000238007"/>
    </source>
</evidence>
<dbReference type="RefSeq" id="WP_106357790.1">
    <property type="nucleotide sequence ID" value="NZ_PVTP01000006.1"/>
</dbReference>
<keyword evidence="3" id="KW-1185">Reference proteome</keyword>
<protein>
    <submittedName>
        <fullName evidence="2">KAP-like P-loop domain-containing protein</fullName>
    </submittedName>
</protein>
<evidence type="ECO:0000313" key="2">
    <source>
        <dbReference type="EMBL" id="PRY77225.1"/>
    </source>
</evidence>
<dbReference type="AlphaFoldDB" id="A0A2T0VYB9"/>
<gene>
    <name evidence="2" type="ORF">CLV80_10669</name>
</gene>
<accession>A0A2T0VYB9</accession>
<feature type="domain" description="KAP NTPase" evidence="1">
    <location>
        <begin position="25"/>
        <end position="115"/>
    </location>
</feature>
<proteinExistence type="predicted"/>